<dbReference type="Gene3D" id="1.25.40.10">
    <property type="entry name" value="Tetratricopeptide repeat domain"/>
    <property type="match status" value="1"/>
</dbReference>
<dbReference type="InterPro" id="IPR051222">
    <property type="entry name" value="PPR/CCM1_RNA-binding"/>
</dbReference>
<dbReference type="GeneID" id="38780904"/>
<protein>
    <recommendedName>
        <fullName evidence="6">Pentatricopeptide repeat-containing protein</fullName>
    </recommendedName>
</protein>
<evidence type="ECO:0000256" key="1">
    <source>
        <dbReference type="ARBA" id="ARBA00022737"/>
    </source>
</evidence>
<reference evidence="4 5" key="1">
    <citation type="journal article" date="2018" name="Sci. Rep.">
        <title>Genome sequence of the cauliflower mushroom Sparassis crispa (Hanabiratake) and its association with beneficial usage.</title>
        <authorList>
            <person name="Kiyama R."/>
            <person name="Furutani Y."/>
            <person name="Kawaguchi K."/>
            <person name="Nakanishi T."/>
        </authorList>
    </citation>
    <scope>NUCLEOTIDE SEQUENCE [LARGE SCALE GENOMIC DNA]</scope>
</reference>
<evidence type="ECO:0000313" key="5">
    <source>
        <dbReference type="Proteomes" id="UP000287166"/>
    </source>
</evidence>
<evidence type="ECO:0000256" key="2">
    <source>
        <dbReference type="PROSITE-ProRule" id="PRU00708"/>
    </source>
</evidence>
<dbReference type="InterPro" id="IPR011990">
    <property type="entry name" value="TPR-like_helical_dom_sf"/>
</dbReference>
<dbReference type="InParanoid" id="A0A401GP39"/>
<name>A0A401GP39_9APHY</name>
<dbReference type="PROSITE" id="PS51375">
    <property type="entry name" value="PPR"/>
    <property type="match status" value="1"/>
</dbReference>
<feature type="region of interest" description="Disordered" evidence="3">
    <location>
        <begin position="735"/>
        <end position="762"/>
    </location>
</feature>
<dbReference type="Pfam" id="PF13812">
    <property type="entry name" value="PPR_3"/>
    <property type="match status" value="2"/>
</dbReference>
<keyword evidence="1" id="KW-0677">Repeat</keyword>
<dbReference type="STRING" id="139825.A0A401GP39"/>
<keyword evidence="5" id="KW-1185">Reference proteome</keyword>
<dbReference type="AlphaFoldDB" id="A0A401GP39"/>
<dbReference type="EMBL" id="BFAD01000005">
    <property type="protein sequence ID" value="GBE83987.1"/>
    <property type="molecule type" value="Genomic_DNA"/>
</dbReference>
<dbReference type="OrthoDB" id="185373at2759"/>
<accession>A0A401GP39</accession>
<feature type="compositionally biased region" description="Polar residues" evidence="3">
    <location>
        <begin position="737"/>
        <end position="753"/>
    </location>
</feature>
<dbReference type="RefSeq" id="XP_027614900.1">
    <property type="nucleotide sequence ID" value="XM_027759099.1"/>
</dbReference>
<dbReference type="PANTHER" id="PTHR47942:SF63">
    <property type="entry name" value="PENTATRICOPEPTIDE REPEAT-CONTAINING PROTEIN"/>
    <property type="match status" value="1"/>
</dbReference>
<comment type="caution">
    <text evidence="4">The sequence shown here is derived from an EMBL/GenBank/DDBJ whole genome shotgun (WGS) entry which is preliminary data.</text>
</comment>
<sequence>MASWVLGQAPWTSLARVRLRFEAFSWPAKQYAWSKNYFSSPLLSQETPAVLELKKQPYPSSPLDSSVFEDMNADYGYEAVAPPTPARRPCNLLVQLVKDQQYADVEQVYAELLEMGVEIRPSSVYYDMALRALEDPDKSPHARMMAFTKWWSLVPPIMHRYRVNVTKVQEIILEQNPFPDPLLIAWFTVISASKGYAYLFGVRAVTLVVRYADPSFSSSFLYTLHQTTLQWLQSLAPRKRERYEPLYEQLFQEWYAFAVRQHCMTGRVDAAVALLRDARSRNVNIDNFTYDFLKGKLRRRRDSINLLLVEQFQRTDVPSGLNPTVSRPPLDLLEEPSLYELDRTVSPTPFDSVKDSSATWALRYWSFSGEKSLVSALRDLRHSMTNSRYPNPVTFAEFMDAYRASGRSVALGILRKQSYSNSFATASWWALSEMMYHYRRQEYALVLLAYAHHFHLVGIPAWLSQHLSTLEKLAQDSRYGRRVIPLYPVPQKHWPMSQHTSLVWRAVVELTAETSGALESLYQELLSQVAASQGAVTTGSLMKPEPLHSLPRVQDWSIPSADEYPAAIPPPTSFDDAHFNVFIRAFINKEGAGPARAIQVIDDMYRFGFKVSVHSLTPLVSAFAREGEQDRLKMLLSRMEESLPSETPAEDSVAEGEGDVAGAAGVAPENALPAPNVVTYTAIIWAFIRTYQYQEATEFVEQLKEKGRYVPGTNRRTDLALAVLKERIRMGGGFEQGQYTLSSPSGSTDYQPSRNPPLQRGS</sequence>
<feature type="repeat" description="PPR" evidence="2">
    <location>
        <begin position="676"/>
        <end position="710"/>
    </location>
</feature>
<dbReference type="PANTHER" id="PTHR47942">
    <property type="entry name" value="TETRATRICOPEPTIDE REPEAT (TPR)-LIKE SUPERFAMILY PROTEIN-RELATED"/>
    <property type="match status" value="1"/>
</dbReference>
<evidence type="ECO:0000313" key="4">
    <source>
        <dbReference type="EMBL" id="GBE83987.1"/>
    </source>
</evidence>
<evidence type="ECO:0000256" key="3">
    <source>
        <dbReference type="SAM" id="MobiDB-lite"/>
    </source>
</evidence>
<dbReference type="InterPro" id="IPR002885">
    <property type="entry name" value="PPR_rpt"/>
</dbReference>
<proteinExistence type="predicted"/>
<gene>
    <name evidence="4" type="ORF">SCP_0510460</name>
</gene>
<evidence type="ECO:0008006" key="6">
    <source>
        <dbReference type="Google" id="ProtNLM"/>
    </source>
</evidence>
<organism evidence="4 5">
    <name type="scientific">Sparassis crispa</name>
    <dbReference type="NCBI Taxonomy" id="139825"/>
    <lineage>
        <taxon>Eukaryota</taxon>
        <taxon>Fungi</taxon>
        <taxon>Dikarya</taxon>
        <taxon>Basidiomycota</taxon>
        <taxon>Agaricomycotina</taxon>
        <taxon>Agaricomycetes</taxon>
        <taxon>Polyporales</taxon>
        <taxon>Sparassidaceae</taxon>
        <taxon>Sparassis</taxon>
    </lineage>
</organism>
<dbReference type="Proteomes" id="UP000287166">
    <property type="component" value="Unassembled WGS sequence"/>
</dbReference>